<accession>A0AAP0QXL6</accession>
<dbReference type="PANTHER" id="PTHR31973:SF187">
    <property type="entry name" value="MUTATOR TRANSPOSASE MUDRA PROTEIN"/>
    <property type="match status" value="1"/>
</dbReference>
<feature type="compositionally biased region" description="Polar residues" evidence="1">
    <location>
        <begin position="634"/>
        <end position="645"/>
    </location>
</feature>
<dbReference type="AlphaFoldDB" id="A0AAP0QXL6"/>
<feature type="region of interest" description="Disordered" evidence="1">
    <location>
        <begin position="571"/>
        <end position="645"/>
    </location>
</feature>
<evidence type="ECO:0000259" key="2">
    <source>
        <dbReference type="SMART" id="SM00575"/>
    </source>
</evidence>
<dbReference type="Proteomes" id="UP001428341">
    <property type="component" value="Unassembled WGS sequence"/>
</dbReference>
<feature type="compositionally biased region" description="Low complexity" evidence="1">
    <location>
        <begin position="1"/>
        <end position="16"/>
    </location>
</feature>
<organism evidence="3 4">
    <name type="scientific">Citrus x changshan-huyou</name>
    <dbReference type="NCBI Taxonomy" id="2935761"/>
    <lineage>
        <taxon>Eukaryota</taxon>
        <taxon>Viridiplantae</taxon>
        <taxon>Streptophyta</taxon>
        <taxon>Embryophyta</taxon>
        <taxon>Tracheophyta</taxon>
        <taxon>Spermatophyta</taxon>
        <taxon>Magnoliopsida</taxon>
        <taxon>eudicotyledons</taxon>
        <taxon>Gunneridae</taxon>
        <taxon>Pentapetalae</taxon>
        <taxon>rosids</taxon>
        <taxon>malvids</taxon>
        <taxon>Sapindales</taxon>
        <taxon>Rutaceae</taxon>
        <taxon>Aurantioideae</taxon>
        <taxon>Citrus</taxon>
    </lineage>
</organism>
<dbReference type="EMBL" id="JBCGBO010000003">
    <property type="protein sequence ID" value="KAK9214937.1"/>
    <property type="molecule type" value="Genomic_DNA"/>
</dbReference>
<evidence type="ECO:0000256" key="1">
    <source>
        <dbReference type="SAM" id="MobiDB-lite"/>
    </source>
</evidence>
<feature type="region of interest" description="Disordered" evidence="1">
    <location>
        <begin position="1"/>
        <end position="47"/>
    </location>
</feature>
<evidence type="ECO:0000313" key="4">
    <source>
        <dbReference type="Proteomes" id="UP001428341"/>
    </source>
</evidence>
<feature type="compositionally biased region" description="Acidic residues" evidence="1">
    <location>
        <begin position="19"/>
        <end position="35"/>
    </location>
</feature>
<dbReference type="GO" id="GO:0008270">
    <property type="term" value="F:zinc ion binding"/>
    <property type="evidence" value="ECO:0007669"/>
    <property type="project" value="InterPro"/>
</dbReference>
<protein>
    <recommendedName>
        <fullName evidence="2">Zinc finger PMZ-type domain-containing protein</fullName>
    </recommendedName>
</protein>
<feature type="domain" description="Zinc finger PMZ-type" evidence="2">
    <location>
        <begin position="442"/>
        <end position="469"/>
    </location>
</feature>
<proteinExistence type="predicted"/>
<comment type="caution">
    <text evidence="3">The sequence shown here is derived from an EMBL/GenBank/DDBJ whole genome shotgun (WGS) entry which is preliminary data.</text>
</comment>
<keyword evidence="4" id="KW-1185">Reference proteome</keyword>
<sequence>MQAEVDGAAVDGAAVGTLVDEDSEGTTETNVDSDSDGSLSGDNKEVKGVVDSSDDDIELRTVKLTNYIKQHKYRVGADGKNRLKLGHVFRDVAHFREILHEVMIRKGFAIKTVYSEPRRFYNKKHKCRLTSKTMKVSASWVASKIKGQVAIDLNVKIDLLKNFMQETYGLKIENLTLYRARAKARTEVFWDHLKGYQKLFEYAAAIHKADPGTICKVLCNGVSIPDKGKYEGVLLAAVGMNGNNGIVPLAIQKELINAISNTWPTAYHRACSRHVYANFSKSFAGAQLKQLFWKATKSCNKHDFEEAMAKIKAVKEAAFEWLERELTGYSWSMHTYDRNCMVDRTDNNSSECFNSWILPYRDRRCLKMLEEIRCRLMKQFTKRRHEAATWKEQLTPKVVREFDKKRKLAQKMIVQASGELNFQVMDAAYSPPRRFVVKLESRTCDCCYWEIAGLPCQRAMAVIGYARHAIKEYVPAWFATQTYLNTYSVMFSPLSDQCTWECTGRPLIDPPIVQKMVGRPKKSRKRAQNEPNKEKIKFFVICSFYGGPNHNLRSCPLSPLIVRANRAKNHNSQTATAAKSIDSEVATSQTARKIPSGPGQSSNTRGRKRRAQVGSGVVGTRGEQSSQGLSQSENPSQALNVTGSL</sequence>
<gene>
    <name evidence="3" type="ORF">WN944_006939</name>
</gene>
<evidence type="ECO:0000313" key="3">
    <source>
        <dbReference type="EMBL" id="KAK9214937.1"/>
    </source>
</evidence>
<reference evidence="3 4" key="1">
    <citation type="submission" date="2024-05" db="EMBL/GenBank/DDBJ databases">
        <title>Haplotype-resolved chromosome-level genome assembly of Huyou (Citrus changshanensis).</title>
        <authorList>
            <person name="Miao C."/>
            <person name="Chen W."/>
            <person name="Wu Y."/>
            <person name="Wang L."/>
            <person name="Zhao S."/>
            <person name="Grierson D."/>
            <person name="Xu C."/>
            <person name="Chen K."/>
        </authorList>
    </citation>
    <scope>NUCLEOTIDE SEQUENCE [LARGE SCALE GENOMIC DNA]</scope>
    <source>
        <strain evidence="3">01-14</strain>
        <tissue evidence="3">Leaf</tissue>
    </source>
</reference>
<dbReference type="InterPro" id="IPR006564">
    <property type="entry name" value="Znf_PMZ"/>
</dbReference>
<name>A0AAP0QXL6_9ROSI</name>
<feature type="compositionally biased region" description="Low complexity" evidence="1">
    <location>
        <begin position="622"/>
        <end position="633"/>
    </location>
</feature>
<dbReference type="PANTHER" id="PTHR31973">
    <property type="entry name" value="POLYPROTEIN, PUTATIVE-RELATED"/>
    <property type="match status" value="1"/>
</dbReference>
<dbReference type="SMART" id="SM00575">
    <property type="entry name" value="ZnF_PMZ"/>
    <property type="match status" value="1"/>
</dbReference>